<evidence type="ECO:0000256" key="1">
    <source>
        <dbReference type="SAM" id="Phobius"/>
    </source>
</evidence>
<dbReference type="Pfam" id="PF18602">
    <property type="entry name" value="Rap1a"/>
    <property type="match status" value="1"/>
</dbReference>
<evidence type="ECO:0000313" key="3">
    <source>
        <dbReference type="EMBL" id="MBK6971684.1"/>
    </source>
</evidence>
<reference evidence="3" key="1">
    <citation type="submission" date="2020-10" db="EMBL/GenBank/DDBJ databases">
        <title>Connecting structure to function with the recovery of over 1000 high-quality activated sludge metagenome-assembled genomes encoding full-length rRNA genes using long-read sequencing.</title>
        <authorList>
            <person name="Singleton C.M."/>
            <person name="Petriglieri F."/>
            <person name="Kristensen J.M."/>
            <person name="Kirkegaard R.H."/>
            <person name="Michaelsen T.Y."/>
            <person name="Andersen M.H."/>
            <person name="Karst S.M."/>
            <person name="Dueholm M.S."/>
            <person name="Nielsen P.H."/>
            <person name="Albertsen M."/>
        </authorList>
    </citation>
    <scope>NUCLEOTIDE SEQUENCE</scope>
    <source>
        <strain evidence="3">Bjer_18-Q3-R1-45_BAT3C.347</strain>
    </source>
</reference>
<evidence type="ECO:0000313" key="4">
    <source>
        <dbReference type="Proteomes" id="UP000807785"/>
    </source>
</evidence>
<feature type="transmembrane region" description="Helical" evidence="1">
    <location>
        <begin position="46"/>
        <end position="68"/>
    </location>
</feature>
<organism evidence="3 4">
    <name type="scientific">Candidatus Methylophosphatis roskildensis</name>
    <dbReference type="NCBI Taxonomy" id="2899263"/>
    <lineage>
        <taxon>Bacteria</taxon>
        <taxon>Pseudomonadati</taxon>
        <taxon>Pseudomonadota</taxon>
        <taxon>Betaproteobacteria</taxon>
        <taxon>Nitrosomonadales</taxon>
        <taxon>Sterolibacteriaceae</taxon>
        <taxon>Candidatus Methylophosphatis</taxon>
    </lineage>
</organism>
<dbReference type="EMBL" id="JADJEV010000001">
    <property type="protein sequence ID" value="MBK6971684.1"/>
    <property type="molecule type" value="Genomic_DNA"/>
</dbReference>
<keyword evidence="1" id="KW-1133">Transmembrane helix</keyword>
<name>A0A9D7E046_9PROT</name>
<dbReference type="InterPro" id="IPR041238">
    <property type="entry name" value="Rap1a"/>
</dbReference>
<evidence type="ECO:0000259" key="2">
    <source>
        <dbReference type="Pfam" id="PF18602"/>
    </source>
</evidence>
<dbReference type="Proteomes" id="UP000807785">
    <property type="component" value="Unassembled WGS sequence"/>
</dbReference>
<proteinExistence type="predicted"/>
<sequence>MIDCTAGLPSPFGKHRVAQNCAGVRAVRVYDLLPQRDFSKDPAVPFINGFSALLVAILISPLASAGVYSPDDFYNGVRAYEMVYGGVRQRDPRMEGSAFEFLGYVKALTDSNNGIAFCIRQDAFPKAVSLLVKQYNRQPEWRDVDPPVVVVEALRSAFPCGTPPVITRP</sequence>
<keyword evidence="1" id="KW-0812">Transmembrane</keyword>
<accession>A0A9D7E046</accession>
<gene>
    <name evidence="3" type="ORF">IPH26_01560</name>
</gene>
<dbReference type="AlphaFoldDB" id="A0A9D7E046"/>
<protein>
    <recommendedName>
        <fullName evidence="2">Rap1a immunity protein domain-containing protein</fullName>
    </recommendedName>
</protein>
<keyword evidence="1" id="KW-0472">Membrane</keyword>
<feature type="domain" description="Rap1a immunity protein" evidence="2">
    <location>
        <begin position="100"/>
        <end position="160"/>
    </location>
</feature>
<comment type="caution">
    <text evidence="3">The sequence shown here is derived from an EMBL/GenBank/DDBJ whole genome shotgun (WGS) entry which is preliminary data.</text>
</comment>